<evidence type="ECO:0000256" key="1">
    <source>
        <dbReference type="ARBA" id="ARBA00004613"/>
    </source>
</evidence>
<keyword evidence="8 12" id="KW-0482">Metalloprotease</keyword>
<keyword evidence="5 11" id="KW-0732">Signal</keyword>
<dbReference type="GO" id="GO:0018996">
    <property type="term" value="P:molting cycle, collagen and cuticulin-based cuticle"/>
    <property type="evidence" value="ECO:0007669"/>
    <property type="project" value="InterPro"/>
</dbReference>
<feature type="signal peptide" evidence="11 13">
    <location>
        <begin position="1"/>
        <end position="18"/>
    </location>
</feature>
<dbReference type="Gene3D" id="3.40.390.10">
    <property type="entry name" value="Collagenase (Catalytic Domain)"/>
    <property type="match status" value="1"/>
</dbReference>
<keyword evidence="9" id="KW-1015">Disulfide bond</keyword>
<dbReference type="PIRSF" id="PIRSF036365">
    <property type="entry name" value="Astacin_nematoda"/>
    <property type="match status" value="1"/>
</dbReference>
<evidence type="ECO:0000313" key="16">
    <source>
        <dbReference type="WBParaSite" id="PTRK_0001649200.1"/>
    </source>
</evidence>
<dbReference type="PANTHER" id="PTHR10127">
    <property type="entry name" value="DISCOIDIN, CUB, EGF, LAMININ , AND ZINC METALLOPROTEASE DOMAIN CONTAINING"/>
    <property type="match status" value="1"/>
</dbReference>
<keyword evidence="7 12" id="KW-0862">Zinc</keyword>
<proteinExistence type="predicted"/>
<comment type="cofactor">
    <cofactor evidence="12 13">
        <name>Zn(2+)</name>
        <dbReference type="ChEBI" id="CHEBI:29105"/>
    </cofactor>
    <text evidence="12 13">Binds 1 zinc ion per subunit.</text>
</comment>
<keyword evidence="15" id="KW-1185">Reference proteome</keyword>
<evidence type="ECO:0000256" key="11">
    <source>
        <dbReference type="PIRNR" id="PIRNR036365"/>
    </source>
</evidence>
<dbReference type="AlphaFoldDB" id="A0A0N5A4D6"/>
<dbReference type="CDD" id="cd04280">
    <property type="entry name" value="ZnMc_astacin_like"/>
    <property type="match status" value="1"/>
</dbReference>
<evidence type="ECO:0000256" key="3">
    <source>
        <dbReference type="ARBA" id="ARBA00022670"/>
    </source>
</evidence>
<evidence type="ECO:0000256" key="8">
    <source>
        <dbReference type="ARBA" id="ARBA00023049"/>
    </source>
</evidence>
<keyword evidence="10" id="KW-0325">Glycoprotein</keyword>
<dbReference type="PRINTS" id="PR00480">
    <property type="entry name" value="ASTACIN"/>
</dbReference>
<organism evidence="15 16">
    <name type="scientific">Parastrongyloides trichosuri</name>
    <name type="common">Possum-specific nematode worm</name>
    <dbReference type="NCBI Taxonomy" id="131310"/>
    <lineage>
        <taxon>Eukaryota</taxon>
        <taxon>Metazoa</taxon>
        <taxon>Ecdysozoa</taxon>
        <taxon>Nematoda</taxon>
        <taxon>Chromadorea</taxon>
        <taxon>Rhabditida</taxon>
        <taxon>Tylenchina</taxon>
        <taxon>Panagrolaimomorpha</taxon>
        <taxon>Strongyloidoidea</taxon>
        <taxon>Strongyloididae</taxon>
        <taxon>Parastrongyloides</taxon>
    </lineage>
</organism>
<evidence type="ECO:0000259" key="14">
    <source>
        <dbReference type="PROSITE" id="PS51864"/>
    </source>
</evidence>
<evidence type="ECO:0000256" key="2">
    <source>
        <dbReference type="ARBA" id="ARBA00022525"/>
    </source>
</evidence>
<evidence type="ECO:0000256" key="5">
    <source>
        <dbReference type="ARBA" id="ARBA00022729"/>
    </source>
</evidence>
<dbReference type="SUPFAM" id="SSF55486">
    <property type="entry name" value="Metalloproteases ('zincins'), catalytic domain"/>
    <property type="match status" value="1"/>
</dbReference>
<accession>A0A0N5A4D6</accession>
<keyword evidence="4 12" id="KW-0479">Metal-binding</keyword>
<dbReference type="InterPro" id="IPR024079">
    <property type="entry name" value="MetalloPept_cat_dom_sf"/>
</dbReference>
<dbReference type="SMART" id="SM00235">
    <property type="entry name" value="ZnMc"/>
    <property type="match status" value="1"/>
</dbReference>
<dbReference type="InterPro" id="IPR001506">
    <property type="entry name" value="Peptidase_M12A"/>
</dbReference>
<evidence type="ECO:0000256" key="4">
    <source>
        <dbReference type="ARBA" id="ARBA00022723"/>
    </source>
</evidence>
<feature type="domain" description="Peptidase M12A" evidence="14">
    <location>
        <begin position="127"/>
        <end position="320"/>
    </location>
</feature>
<dbReference type="Proteomes" id="UP000038045">
    <property type="component" value="Unplaced"/>
</dbReference>
<keyword evidence="3 12" id="KW-0645">Protease</keyword>
<feature type="chain" id="PRO_5005733316" description="Zinc metalloproteinase" evidence="11 13">
    <location>
        <begin position="19"/>
        <end position="471"/>
    </location>
</feature>
<feature type="binding site" evidence="12">
    <location>
        <position position="221"/>
    </location>
    <ligand>
        <name>Zn(2+)</name>
        <dbReference type="ChEBI" id="CHEBI:29105"/>
        <note>catalytic</note>
    </ligand>
</feature>
<evidence type="ECO:0000256" key="7">
    <source>
        <dbReference type="ARBA" id="ARBA00022833"/>
    </source>
</evidence>
<dbReference type="InterPro" id="IPR034035">
    <property type="entry name" value="Astacin-like_dom"/>
</dbReference>
<comment type="subcellular location">
    <subcellularLocation>
        <location evidence="1 11">Secreted</location>
    </subcellularLocation>
</comment>
<feature type="active site" evidence="12">
    <location>
        <position position="218"/>
    </location>
</feature>
<dbReference type="InterPro" id="IPR006026">
    <property type="entry name" value="Peptidase_Metallo"/>
</dbReference>
<dbReference type="GO" id="GO:0004222">
    <property type="term" value="F:metalloendopeptidase activity"/>
    <property type="evidence" value="ECO:0007669"/>
    <property type="project" value="UniProtKB-UniRule"/>
</dbReference>
<dbReference type="PROSITE" id="PS51864">
    <property type="entry name" value="ASTACIN"/>
    <property type="match status" value="1"/>
</dbReference>
<evidence type="ECO:0000256" key="6">
    <source>
        <dbReference type="ARBA" id="ARBA00022801"/>
    </source>
</evidence>
<dbReference type="InterPro" id="IPR000742">
    <property type="entry name" value="EGF"/>
</dbReference>
<evidence type="ECO:0000313" key="15">
    <source>
        <dbReference type="Proteomes" id="UP000038045"/>
    </source>
</evidence>
<comment type="caution">
    <text evidence="12">Lacks conserved residue(s) required for the propagation of feature annotation.</text>
</comment>
<keyword evidence="2 11" id="KW-0964">Secreted</keyword>
<dbReference type="PANTHER" id="PTHR10127:SF780">
    <property type="entry name" value="METALLOENDOPEPTIDASE"/>
    <property type="match status" value="1"/>
</dbReference>
<dbReference type="InterPro" id="IPR017050">
    <property type="entry name" value="Metallopeptidase_nem"/>
</dbReference>
<protein>
    <recommendedName>
        <fullName evidence="11">Zinc metalloproteinase</fullName>
    </recommendedName>
</protein>
<dbReference type="WBParaSite" id="PTRK_0001649200.1">
    <property type="protein sequence ID" value="PTRK_0001649200.1"/>
    <property type="gene ID" value="PTRK_0001649200"/>
</dbReference>
<dbReference type="Pfam" id="PF01400">
    <property type="entry name" value="Astacin"/>
    <property type="match status" value="1"/>
</dbReference>
<name>A0A0N5A4D6_PARTI</name>
<dbReference type="GO" id="GO:0008270">
    <property type="term" value="F:zinc ion binding"/>
    <property type="evidence" value="ECO:0007669"/>
    <property type="project" value="UniProtKB-UniRule"/>
</dbReference>
<reference evidence="16" key="1">
    <citation type="submission" date="2017-02" db="UniProtKB">
        <authorList>
            <consortium name="WormBaseParasite"/>
        </authorList>
    </citation>
    <scope>IDENTIFICATION</scope>
</reference>
<evidence type="ECO:0000256" key="10">
    <source>
        <dbReference type="ARBA" id="ARBA00023180"/>
    </source>
</evidence>
<feature type="binding site" evidence="12">
    <location>
        <position position="217"/>
    </location>
    <ligand>
        <name>Zn(2+)</name>
        <dbReference type="ChEBI" id="CHEBI:29105"/>
        <note>catalytic</note>
    </ligand>
</feature>
<dbReference type="PROSITE" id="PS00022">
    <property type="entry name" value="EGF_1"/>
    <property type="match status" value="1"/>
</dbReference>
<evidence type="ECO:0000256" key="13">
    <source>
        <dbReference type="RuleBase" id="RU361183"/>
    </source>
</evidence>
<feature type="binding site" evidence="12">
    <location>
        <position position="227"/>
    </location>
    <ligand>
        <name>Zn(2+)</name>
        <dbReference type="ChEBI" id="CHEBI:29105"/>
        <note>catalytic</note>
    </ligand>
</feature>
<keyword evidence="6 12" id="KW-0378">Hydrolase</keyword>
<dbReference type="GO" id="GO:0005576">
    <property type="term" value="C:extracellular region"/>
    <property type="evidence" value="ECO:0007669"/>
    <property type="project" value="UniProtKB-SubCell"/>
</dbReference>
<evidence type="ECO:0000256" key="9">
    <source>
        <dbReference type="ARBA" id="ARBA00023157"/>
    </source>
</evidence>
<evidence type="ECO:0000256" key="12">
    <source>
        <dbReference type="PROSITE-ProRule" id="PRU01211"/>
    </source>
</evidence>
<sequence length="471" mass="54006">MIIYFLLFFTIILKSSNSLTRLRLQQKTRESLSKDGRDNFDKHVKSMETLKKLSDQLNGRRHTKINKDKEVKETLFGNAALFQGDMILTPYHAKIMIEEAKIKLDAKKQGKNITDKNIVNKLKKMRAFERKLIYQWKCPIPYYVDTGLDADKITAALKEIEKNTCIRFKKFPKFSNKAGLRYYSGEGCFSDVGRVEKDKVQDISIVAGYEWLGIVGHETLHALGFQHEQSRPDRDKYVKIIPENIDPEMRFNFDFYGIDKTDTLGIPYNYGSAMHYDRKAFSMNGGDTMLPTNELYANTIGSCTTLQFLDYQMVNTAYCSKRCKGNVKCENGGYENPNKCGTCLCPYLLTGDTCTEYIKNPPECGESNFFKLENNKTLSLKPKGILECVYAISSPTKVKLTFVDSFLKIRAYYCFTGDALEVQYLNDKRFTGVTYCGQNRGKTITSEGPLMLIKYTGYINEHFAEFNFQSV</sequence>
<dbReference type="GO" id="GO:0006508">
    <property type="term" value="P:proteolysis"/>
    <property type="evidence" value="ECO:0007669"/>
    <property type="project" value="UniProtKB-KW"/>
</dbReference>